<comment type="cofactor">
    <cofactor evidence="1">
        <name>Zn(2+)</name>
        <dbReference type="ChEBI" id="CHEBI:29105"/>
    </cofactor>
</comment>
<keyword evidence="3" id="KW-0479">Metal-binding</keyword>
<dbReference type="VEuPathDB" id="FungiDB:CH63R_14354"/>
<evidence type="ECO:0000256" key="3">
    <source>
        <dbReference type="ARBA" id="ARBA00022723"/>
    </source>
</evidence>
<dbReference type="InterPro" id="IPR004183">
    <property type="entry name" value="Xdiol_dOase_suB"/>
</dbReference>
<dbReference type="SUPFAM" id="SSF53213">
    <property type="entry name" value="LigB-like"/>
    <property type="match status" value="1"/>
</dbReference>
<name>A0A1B7XTQ2_COLHI</name>
<dbReference type="PANTHER" id="PTHR30096">
    <property type="entry name" value="4,5-DOPA DIOXYGENASE EXTRADIOL-LIKE PROTEIN"/>
    <property type="match status" value="1"/>
</dbReference>
<evidence type="ECO:0000313" key="7">
    <source>
        <dbReference type="EMBL" id="OBR03128.1"/>
    </source>
</evidence>
<evidence type="ECO:0000256" key="5">
    <source>
        <dbReference type="ARBA" id="ARBA00023002"/>
    </source>
</evidence>
<dbReference type="EMBL" id="LTAN01000010">
    <property type="protein sequence ID" value="OBR03128.1"/>
    <property type="molecule type" value="Genomic_DNA"/>
</dbReference>
<gene>
    <name evidence="7" type="ORF">CH63R_14354</name>
</gene>
<proteinExistence type="inferred from homology"/>
<dbReference type="OrthoDB" id="7396853at2759"/>
<evidence type="ECO:0000256" key="1">
    <source>
        <dbReference type="ARBA" id="ARBA00001947"/>
    </source>
</evidence>
<sequence>MNFDGRPYSSPSRVNSGALDFRGLCTREKSLGKAGQDVAYKCGKLQPNASGLLYLQPFSIPLLPASDLRSTPNANMTRAPVICITHGGGPMPIVGPMLGDKGHDNINATLSNRIPALLKLGTPDAPKAIVVVTPHWRPDRPTVTGTAEPPLYHDFEPSHPPQSWDISYKAPGSPEVAEKICELLRNAGLQPVKDMERGWDHGIFVPFLLINPKGDIPLVQLSILSTEDPVQHYRIGEALATLRDENVAIVGSGFASFHNVAIQRSLYFADPNSSEVQLWLGRVREWNKVLADSVLNRDPKERLRRLQGWRGFPYSLDMHPAGEAEHLMPLMVCAGAAANDEGAQFTDTFGGVEVASQYWGSTGIL</sequence>
<dbReference type="Gene3D" id="3.40.830.10">
    <property type="entry name" value="LigB-like"/>
    <property type="match status" value="1"/>
</dbReference>
<dbReference type="AlphaFoldDB" id="A0A1B7XTQ2"/>
<dbReference type="Proteomes" id="UP000092177">
    <property type="component" value="Chromosome 10"/>
</dbReference>
<evidence type="ECO:0000313" key="8">
    <source>
        <dbReference type="Proteomes" id="UP000092177"/>
    </source>
</evidence>
<dbReference type="Pfam" id="PF02900">
    <property type="entry name" value="LigB"/>
    <property type="match status" value="1"/>
</dbReference>
<feature type="domain" description="Extradiol ring-cleavage dioxygenase class III enzyme subunit B" evidence="6">
    <location>
        <begin position="93"/>
        <end position="342"/>
    </location>
</feature>
<dbReference type="InterPro" id="IPR014436">
    <property type="entry name" value="Extradiol_dOase_DODA"/>
</dbReference>
<dbReference type="GO" id="GO:0008198">
    <property type="term" value="F:ferrous iron binding"/>
    <property type="evidence" value="ECO:0007669"/>
    <property type="project" value="InterPro"/>
</dbReference>
<protein>
    <submittedName>
        <fullName evidence="7">Extradiol ring-cleavage dioxygenase</fullName>
    </submittedName>
</protein>
<evidence type="ECO:0000256" key="2">
    <source>
        <dbReference type="ARBA" id="ARBA00007581"/>
    </source>
</evidence>
<dbReference type="GO" id="GO:0016702">
    <property type="term" value="F:oxidoreductase activity, acting on single donors with incorporation of molecular oxygen, incorporation of two atoms of oxygen"/>
    <property type="evidence" value="ECO:0007669"/>
    <property type="project" value="UniProtKB-ARBA"/>
</dbReference>
<comment type="caution">
    <text evidence="7">The sequence shown here is derived from an EMBL/GenBank/DDBJ whole genome shotgun (WGS) entry which is preliminary data.</text>
</comment>
<dbReference type="CDD" id="cd07363">
    <property type="entry name" value="45_DOPA_Dioxygenase"/>
    <property type="match status" value="1"/>
</dbReference>
<comment type="similarity">
    <text evidence="2">Belongs to the DODA-type extradiol aromatic ring-opening dioxygenase family.</text>
</comment>
<reference evidence="8" key="1">
    <citation type="journal article" date="2017" name="BMC Genomics">
        <title>Gapless genome assembly of Colletotrichum higginsianum reveals chromosome structure and association of transposable elements with secondary metabolite gene clusters.</title>
        <authorList>
            <person name="Dallery J.-F."/>
            <person name="Lapalu N."/>
            <person name="Zampounis A."/>
            <person name="Pigne S."/>
            <person name="Luyten I."/>
            <person name="Amselem J."/>
            <person name="Wittenberg A.H.J."/>
            <person name="Zhou S."/>
            <person name="de Queiroz M.V."/>
            <person name="Robin G.P."/>
            <person name="Auger A."/>
            <person name="Hainaut M."/>
            <person name="Henrissat B."/>
            <person name="Kim K.-T."/>
            <person name="Lee Y.-H."/>
            <person name="Lespinet O."/>
            <person name="Schwartz D.C."/>
            <person name="Thon M.R."/>
            <person name="O'Connell R.J."/>
        </authorList>
    </citation>
    <scope>NUCLEOTIDE SEQUENCE [LARGE SCALE GENOMIC DNA]</scope>
    <source>
        <strain evidence="8">IMI 349063</strain>
    </source>
</reference>
<organism evidence="7 8">
    <name type="scientific">Colletotrichum higginsianum (strain IMI 349063)</name>
    <name type="common">Crucifer anthracnose fungus</name>
    <dbReference type="NCBI Taxonomy" id="759273"/>
    <lineage>
        <taxon>Eukaryota</taxon>
        <taxon>Fungi</taxon>
        <taxon>Dikarya</taxon>
        <taxon>Ascomycota</taxon>
        <taxon>Pezizomycotina</taxon>
        <taxon>Sordariomycetes</taxon>
        <taxon>Hypocreomycetidae</taxon>
        <taxon>Glomerellales</taxon>
        <taxon>Glomerellaceae</taxon>
        <taxon>Colletotrichum</taxon>
        <taxon>Colletotrichum destructivum species complex</taxon>
    </lineage>
</organism>
<evidence type="ECO:0000256" key="4">
    <source>
        <dbReference type="ARBA" id="ARBA00022833"/>
    </source>
</evidence>
<dbReference type="PANTHER" id="PTHR30096:SF0">
    <property type="entry name" value="4,5-DOPA DIOXYGENASE EXTRADIOL-LIKE PROTEIN"/>
    <property type="match status" value="1"/>
</dbReference>
<dbReference type="RefSeq" id="XP_018151646.1">
    <property type="nucleotide sequence ID" value="XM_018309328.1"/>
</dbReference>
<evidence type="ECO:0000259" key="6">
    <source>
        <dbReference type="Pfam" id="PF02900"/>
    </source>
</evidence>
<accession>A0A1B7XTQ2</accession>
<dbReference type="GO" id="GO:0008270">
    <property type="term" value="F:zinc ion binding"/>
    <property type="evidence" value="ECO:0007669"/>
    <property type="project" value="InterPro"/>
</dbReference>
<keyword evidence="5" id="KW-0560">Oxidoreductase</keyword>
<keyword evidence="8" id="KW-1185">Reference proteome</keyword>
<keyword evidence="4" id="KW-0862">Zinc</keyword>
<dbReference type="GeneID" id="28873435"/>
<keyword evidence="7" id="KW-0223">Dioxygenase</keyword>
<dbReference type="KEGG" id="chig:CH63R_14354"/>